<protein>
    <submittedName>
        <fullName evidence="1">Uncharacterized protein</fullName>
    </submittedName>
</protein>
<reference evidence="1 2" key="1">
    <citation type="journal article" date="2018" name="Front. Microbiol.">
        <title>Genomic and genetic insights into a cosmopolitan fungus, Paecilomyces variotii (Eurotiales).</title>
        <authorList>
            <person name="Urquhart A.S."/>
            <person name="Mondo S.J."/>
            <person name="Makela M.R."/>
            <person name="Hane J.K."/>
            <person name="Wiebenga A."/>
            <person name="He G."/>
            <person name="Mihaltcheva S."/>
            <person name="Pangilinan J."/>
            <person name="Lipzen A."/>
            <person name="Barry K."/>
            <person name="de Vries R.P."/>
            <person name="Grigoriev I.V."/>
            <person name="Idnurm A."/>
        </authorList>
    </citation>
    <scope>NUCLEOTIDE SEQUENCE [LARGE SCALE GENOMIC DNA]</scope>
    <source>
        <strain evidence="1 2">CBS 101075</strain>
    </source>
</reference>
<proteinExistence type="predicted"/>
<accession>A0A443HQU7</accession>
<dbReference type="EMBL" id="RCNU01000008">
    <property type="protein sequence ID" value="RWQ94150.1"/>
    <property type="molecule type" value="Genomic_DNA"/>
</dbReference>
<dbReference type="VEuPathDB" id="FungiDB:C8Q69DRAFT_472884"/>
<evidence type="ECO:0000313" key="2">
    <source>
        <dbReference type="Proteomes" id="UP000283841"/>
    </source>
</evidence>
<dbReference type="GeneID" id="39600280"/>
<keyword evidence="2" id="KW-1185">Reference proteome</keyword>
<dbReference type="Proteomes" id="UP000283841">
    <property type="component" value="Unassembled WGS sequence"/>
</dbReference>
<comment type="caution">
    <text evidence="1">The sequence shown here is derived from an EMBL/GenBank/DDBJ whole genome shotgun (WGS) entry which is preliminary data.</text>
</comment>
<gene>
    <name evidence="1" type="ORF">C8Q69DRAFT_472884</name>
</gene>
<dbReference type="AlphaFoldDB" id="A0A443HQU7"/>
<sequence length="163" mass="19448">MDKLIQIAFVIYDDSTVYAVVRINKAESKNYSFHQGHGSNRKQVSRPNELLHFMNTALTFEENEAQLRRQINALTRLRETPRWHEIFLIHEPSQLPNLNNFDSSRYLVPFRRSSESDAYNNFWQYMYNPLPRPTDREDGAKRSEENTRSREDMVSFLWFVLSL</sequence>
<evidence type="ECO:0000313" key="1">
    <source>
        <dbReference type="EMBL" id="RWQ94150.1"/>
    </source>
</evidence>
<organism evidence="1 2">
    <name type="scientific">Byssochlamys spectabilis</name>
    <name type="common">Paecilomyces variotii</name>
    <dbReference type="NCBI Taxonomy" id="264951"/>
    <lineage>
        <taxon>Eukaryota</taxon>
        <taxon>Fungi</taxon>
        <taxon>Dikarya</taxon>
        <taxon>Ascomycota</taxon>
        <taxon>Pezizomycotina</taxon>
        <taxon>Eurotiomycetes</taxon>
        <taxon>Eurotiomycetidae</taxon>
        <taxon>Eurotiales</taxon>
        <taxon>Thermoascaceae</taxon>
        <taxon>Paecilomyces</taxon>
    </lineage>
</organism>
<dbReference type="RefSeq" id="XP_028483795.1">
    <property type="nucleotide sequence ID" value="XM_028631003.1"/>
</dbReference>
<name>A0A443HQU7_BYSSP</name>